<proteinExistence type="predicted"/>
<evidence type="ECO:0000259" key="2">
    <source>
        <dbReference type="Pfam" id="PF07811"/>
    </source>
</evidence>
<evidence type="ECO:0000313" key="4">
    <source>
        <dbReference type="Proteomes" id="UP000561181"/>
    </source>
</evidence>
<dbReference type="Proteomes" id="UP000561181">
    <property type="component" value="Unassembled WGS sequence"/>
</dbReference>
<comment type="caution">
    <text evidence="3">The sequence shown here is derived from an EMBL/GenBank/DDBJ whole genome shotgun (WGS) entry which is preliminary data.</text>
</comment>
<evidence type="ECO:0000313" key="3">
    <source>
        <dbReference type="EMBL" id="NMW31459.1"/>
    </source>
</evidence>
<dbReference type="RefSeq" id="WP_170010960.1">
    <property type="nucleotide sequence ID" value="NZ_JABCRE010000002.1"/>
</dbReference>
<keyword evidence="1" id="KW-0472">Membrane</keyword>
<feature type="domain" description="TadE-like" evidence="2">
    <location>
        <begin position="15"/>
        <end position="57"/>
    </location>
</feature>
<accession>A0A848QKV9</accession>
<organism evidence="3 4">
    <name type="scientific">Pontixanthobacter rizhaonensis</name>
    <dbReference type="NCBI Taxonomy" id="2730337"/>
    <lineage>
        <taxon>Bacteria</taxon>
        <taxon>Pseudomonadati</taxon>
        <taxon>Pseudomonadota</taxon>
        <taxon>Alphaproteobacteria</taxon>
        <taxon>Sphingomonadales</taxon>
        <taxon>Erythrobacteraceae</taxon>
        <taxon>Pontixanthobacter</taxon>
    </lineage>
</organism>
<dbReference type="Pfam" id="PF07811">
    <property type="entry name" value="TadE"/>
    <property type="match status" value="1"/>
</dbReference>
<protein>
    <submittedName>
        <fullName evidence="3">Pilus assembly protein</fullName>
    </submittedName>
</protein>
<sequence length="195" mass="21274">MMQKTTQQIWHDENGVSIVEFAMVAPLLLMMLLGFFDVSYNMYANTMLQGAVHEAARDSSLEAANEAALDAAVTSSVREVAGEATLKFERKAYATFTAVAKAEEFTDINNDGQCNDNEPFEDANNNGVWDADQGEAGSGGARDAVLYNVTIRYPRAFPIAPFIGISEYHETTATTVLRNQPFDGEIDRSAIGNCI</sequence>
<feature type="transmembrane region" description="Helical" evidence="1">
    <location>
        <begin position="21"/>
        <end position="43"/>
    </location>
</feature>
<name>A0A848QKV9_9SPHN</name>
<evidence type="ECO:0000256" key="1">
    <source>
        <dbReference type="SAM" id="Phobius"/>
    </source>
</evidence>
<dbReference type="InterPro" id="IPR012495">
    <property type="entry name" value="TadE-like_dom"/>
</dbReference>
<keyword evidence="4" id="KW-1185">Reference proteome</keyword>
<keyword evidence="1" id="KW-0812">Transmembrane</keyword>
<dbReference type="AlphaFoldDB" id="A0A848QKV9"/>
<keyword evidence="1" id="KW-1133">Transmembrane helix</keyword>
<dbReference type="EMBL" id="JABCRE010000002">
    <property type="protein sequence ID" value="NMW31459.1"/>
    <property type="molecule type" value="Genomic_DNA"/>
</dbReference>
<gene>
    <name evidence="3" type="ORF">HKD42_05250</name>
</gene>
<reference evidence="3 4" key="1">
    <citation type="submission" date="2020-04" db="EMBL/GenBank/DDBJ databases">
        <authorList>
            <person name="Liu A."/>
        </authorList>
    </citation>
    <scope>NUCLEOTIDE SEQUENCE [LARGE SCALE GENOMIC DNA]</scope>
    <source>
        <strain evidence="3 4">RZ02</strain>
    </source>
</reference>